<evidence type="ECO:0000313" key="6">
    <source>
        <dbReference type="EMBL" id="KKQ89501.1"/>
    </source>
</evidence>
<dbReference type="NCBIfam" id="TIGR00062">
    <property type="entry name" value="L27"/>
    <property type="match status" value="1"/>
</dbReference>
<dbReference type="Proteomes" id="UP000034893">
    <property type="component" value="Unassembled WGS sequence"/>
</dbReference>
<dbReference type="GO" id="GO:0003735">
    <property type="term" value="F:structural constituent of ribosome"/>
    <property type="evidence" value="ECO:0007669"/>
    <property type="project" value="InterPro"/>
</dbReference>
<dbReference type="FunFam" id="2.40.50.100:FF:000060">
    <property type="entry name" value="Apicoplast ribosomal protein L27"/>
    <property type="match status" value="1"/>
</dbReference>
<dbReference type="PANTHER" id="PTHR15893">
    <property type="entry name" value="RIBOSOMAL PROTEIN L27"/>
    <property type="match status" value="1"/>
</dbReference>
<evidence type="ECO:0000256" key="3">
    <source>
        <dbReference type="ARBA" id="ARBA00023274"/>
    </source>
</evidence>
<evidence type="ECO:0000256" key="2">
    <source>
        <dbReference type="ARBA" id="ARBA00022980"/>
    </source>
</evidence>
<name>A0A0G0PJK1_9BACT</name>
<comment type="caution">
    <text evidence="6">The sequence shown here is derived from an EMBL/GenBank/DDBJ whole genome shotgun (WGS) entry which is preliminary data.</text>
</comment>
<evidence type="ECO:0000256" key="1">
    <source>
        <dbReference type="ARBA" id="ARBA00010797"/>
    </source>
</evidence>
<evidence type="ECO:0000256" key="5">
    <source>
        <dbReference type="ARBA" id="ARBA00035477"/>
    </source>
</evidence>
<proteinExistence type="inferred from homology"/>
<dbReference type="Pfam" id="PF01016">
    <property type="entry name" value="Ribosomal_L27"/>
    <property type="match status" value="1"/>
</dbReference>
<keyword evidence="3" id="KW-0687">Ribonucleoprotein</keyword>
<sequence>MAHKKGGGATVKNRDSAGKRLGVKVFGGQSASPGNIIIRQRGTKFYPGRGTMIGRDHTILAVESGIVAFKQKFGKKYVEIVS</sequence>
<evidence type="ECO:0000256" key="4">
    <source>
        <dbReference type="ARBA" id="ARBA00035175"/>
    </source>
</evidence>
<dbReference type="InterPro" id="IPR001684">
    <property type="entry name" value="Ribosomal_bL27"/>
</dbReference>
<gene>
    <name evidence="6" type="ORF">UT12_C0012G0012</name>
</gene>
<dbReference type="PRINTS" id="PR00063">
    <property type="entry name" value="RIBOSOMALL27"/>
</dbReference>
<dbReference type="PANTHER" id="PTHR15893:SF0">
    <property type="entry name" value="LARGE RIBOSOMAL SUBUNIT PROTEIN BL27M"/>
    <property type="match status" value="1"/>
</dbReference>
<dbReference type="PATRIC" id="fig|1618414.3.peg.403"/>
<reference evidence="6 7" key="1">
    <citation type="journal article" date="2015" name="Nature">
        <title>rRNA introns, odd ribosomes, and small enigmatic genomes across a large radiation of phyla.</title>
        <authorList>
            <person name="Brown C.T."/>
            <person name="Hug L.A."/>
            <person name="Thomas B.C."/>
            <person name="Sharon I."/>
            <person name="Castelle C.J."/>
            <person name="Singh A."/>
            <person name="Wilkins M.J."/>
            <person name="Williams K.H."/>
            <person name="Banfield J.F."/>
        </authorList>
    </citation>
    <scope>NUCLEOTIDE SEQUENCE [LARGE SCALE GENOMIC DNA]</scope>
</reference>
<dbReference type="Gene3D" id="2.40.50.100">
    <property type="match status" value="1"/>
</dbReference>
<dbReference type="GO" id="GO:0005840">
    <property type="term" value="C:ribosome"/>
    <property type="evidence" value="ECO:0007669"/>
    <property type="project" value="UniProtKB-KW"/>
</dbReference>
<dbReference type="EMBL" id="LBVP01000012">
    <property type="protein sequence ID" value="KKQ89501.1"/>
    <property type="molecule type" value="Genomic_DNA"/>
</dbReference>
<protein>
    <recommendedName>
        <fullName evidence="4">Large ribosomal subunit protein bL27</fullName>
    </recommendedName>
    <alternativeName>
        <fullName evidence="5">50S ribosomal protein L27</fullName>
    </alternativeName>
</protein>
<dbReference type="PROSITE" id="PS00831">
    <property type="entry name" value="RIBOSOMAL_L27"/>
    <property type="match status" value="1"/>
</dbReference>
<dbReference type="GO" id="GO:1990904">
    <property type="term" value="C:ribonucleoprotein complex"/>
    <property type="evidence" value="ECO:0007669"/>
    <property type="project" value="UniProtKB-KW"/>
</dbReference>
<organism evidence="6 7">
    <name type="scientific">Candidatus Curtissbacteria bacterium GW2011_GWC2_38_9</name>
    <dbReference type="NCBI Taxonomy" id="1618414"/>
    <lineage>
        <taxon>Bacteria</taxon>
        <taxon>Candidatus Curtissiibacteriota</taxon>
    </lineage>
</organism>
<dbReference type="InterPro" id="IPR018261">
    <property type="entry name" value="Ribosomal_bL27_CS"/>
</dbReference>
<comment type="similarity">
    <text evidence="1">Belongs to the bacterial ribosomal protein bL27 family.</text>
</comment>
<evidence type="ECO:0000313" key="7">
    <source>
        <dbReference type="Proteomes" id="UP000034893"/>
    </source>
</evidence>
<dbReference type="AlphaFoldDB" id="A0A0G0PJK1"/>
<dbReference type="SUPFAM" id="SSF110324">
    <property type="entry name" value="Ribosomal L27 protein-like"/>
    <property type="match status" value="1"/>
</dbReference>
<accession>A0A0G0PJK1</accession>
<keyword evidence="2 6" id="KW-0689">Ribosomal protein</keyword>
<dbReference type="GO" id="GO:0006412">
    <property type="term" value="P:translation"/>
    <property type="evidence" value="ECO:0007669"/>
    <property type="project" value="InterPro"/>
</dbReference>